<dbReference type="InterPro" id="IPR047727">
    <property type="entry name" value="Sce7725-like"/>
</dbReference>
<proteinExistence type="predicted"/>
<reference evidence="1" key="1">
    <citation type="submission" date="2019-11" db="EMBL/GenBank/DDBJ databases">
        <authorList>
            <person name="Feng L."/>
        </authorList>
    </citation>
    <scope>NUCLEOTIDE SEQUENCE</scope>
    <source>
        <strain evidence="1">PgorbachiiLFYP46</strain>
    </source>
</reference>
<dbReference type="EMBL" id="CACRUP010000017">
    <property type="protein sequence ID" value="VYT99782.1"/>
    <property type="molecule type" value="Genomic_DNA"/>
</dbReference>
<organism evidence="1">
    <name type="scientific">Peptoniphilus gorbachii</name>
    <dbReference type="NCBI Taxonomy" id="411567"/>
    <lineage>
        <taxon>Bacteria</taxon>
        <taxon>Bacillati</taxon>
        <taxon>Bacillota</taxon>
        <taxon>Tissierellia</taxon>
        <taxon>Tissierellales</taxon>
        <taxon>Peptoniphilaceae</taxon>
        <taxon>Peptoniphilus</taxon>
    </lineage>
</organism>
<dbReference type="NCBIfam" id="NF033831">
    <property type="entry name" value="sce7725_fam"/>
    <property type="match status" value="1"/>
</dbReference>
<name>A0A6N3BHD0_9FIRM</name>
<evidence type="ECO:0008006" key="2">
    <source>
        <dbReference type="Google" id="ProtNLM"/>
    </source>
</evidence>
<sequence length="311" mass="36086">MYFPYVRGRQYELLALRELVTKDLLSTNILPVVEPVKLSSTLSKTMEEFVKKQKKIGIVCNPTVGSFSSDMKDEEKDSNKQKFLSLLDDPFIVKSHIMKANSVRQIKNWERQKNVQAKDWLVICNNRDCVESYLNIFGETSPQYVLIPDELRRKIRHGKVLFEDKFEKCDRNSDYSKNSDEFFSEDHIFYNEEGFIGFGDYSVIGKDYLESGFAPYAVAIHIVYFAEDSSLRVHHFVSDSNDDIQNPAKKFYEAVHKLSIWVNENDIPITTGLSGFLEHYYNQTYPGLGSVKKLSLMHHLELVGKYLDKEK</sequence>
<accession>A0A6N3BHD0</accession>
<gene>
    <name evidence="1" type="ORF">PGLFYP46_01607</name>
</gene>
<evidence type="ECO:0000313" key="1">
    <source>
        <dbReference type="EMBL" id="VYT99782.1"/>
    </source>
</evidence>
<dbReference type="RefSeq" id="WP_156701556.1">
    <property type="nucleotide sequence ID" value="NZ_CACRUP010000017.1"/>
</dbReference>
<dbReference type="AlphaFoldDB" id="A0A6N3BHD0"/>
<protein>
    <recommendedName>
        <fullName evidence="2">Sce7725 family protein</fullName>
    </recommendedName>
</protein>